<dbReference type="AlphaFoldDB" id="A0A376EMA6"/>
<protein>
    <submittedName>
        <fullName evidence="1">Uncharacterized protein</fullName>
    </submittedName>
</protein>
<evidence type="ECO:0000313" key="1">
    <source>
        <dbReference type="EMBL" id="STD11608.1"/>
    </source>
</evidence>
<reference evidence="1 2" key="1">
    <citation type="submission" date="2018-06" db="EMBL/GenBank/DDBJ databases">
        <authorList>
            <consortium name="Pathogen Informatics"/>
            <person name="Doyle S."/>
        </authorList>
    </citation>
    <scope>NUCLEOTIDE SEQUENCE [LARGE SCALE GENOMIC DNA]</scope>
    <source>
        <strain evidence="1 2">NCTC13533</strain>
    </source>
</reference>
<accession>A0A376EMA6</accession>
<gene>
    <name evidence="1" type="ORF">NCTC13533_05058</name>
</gene>
<dbReference type="RefSeq" id="WP_128125002.1">
    <property type="nucleotide sequence ID" value="NZ_UFVQ01000003.1"/>
</dbReference>
<sequence length="108" mass="11641">MATSGNPIIIAAAVSDVVVNTTDAIVQGFDKDIMALDGGTEFLQEWNTVYYSANLASAVIALPELFANGMKLIQLARTTGMTKAINFIKACLVKIILEKILLLLQVIR</sequence>
<organism evidence="1 2">
    <name type="scientific">Chryseobacterium carnipullorum</name>
    <dbReference type="NCBI Taxonomy" id="1124835"/>
    <lineage>
        <taxon>Bacteria</taxon>
        <taxon>Pseudomonadati</taxon>
        <taxon>Bacteroidota</taxon>
        <taxon>Flavobacteriia</taxon>
        <taxon>Flavobacteriales</taxon>
        <taxon>Weeksellaceae</taxon>
        <taxon>Chryseobacterium group</taxon>
        <taxon>Chryseobacterium</taxon>
    </lineage>
</organism>
<dbReference type="EMBL" id="UFVQ01000003">
    <property type="protein sequence ID" value="STD11608.1"/>
    <property type="molecule type" value="Genomic_DNA"/>
</dbReference>
<name>A0A376EMA6_CHRCU</name>
<evidence type="ECO:0000313" key="2">
    <source>
        <dbReference type="Proteomes" id="UP000255224"/>
    </source>
</evidence>
<proteinExistence type="predicted"/>
<dbReference type="Proteomes" id="UP000255224">
    <property type="component" value="Unassembled WGS sequence"/>
</dbReference>